<accession>A0A5B8XQ78</accession>
<keyword evidence="1" id="KW-0472">Membrane</keyword>
<keyword evidence="4" id="KW-1185">Reference proteome</keyword>
<reference evidence="3 4" key="1">
    <citation type="submission" date="2019-08" db="EMBL/GenBank/DDBJ databases">
        <authorList>
            <person name="Liang Q."/>
        </authorList>
    </citation>
    <scope>NUCLEOTIDE SEQUENCE [LARGE SCALE GENOMIC DNA]</scope>
    <source>
        <strain evidence="3 4">V1718</strain>
    </source>
</reference>
<dbReference type="KEGG" id="bbae:FRD01_09350"/>
<evidence type="ECO:0000313" key="4">
    <source>
        <dbReference type="Proteomes" id="UP000321595"/>
    </source>
</evidence>
<feature type="transmembrane region" description="Helical" evidence="1">
    <location>
        <begin position="20"/>
        <end position="38"/>
    </location>
</feature>
<feature type="domain" description="TadE-like" evidence="2">
    <location>
        <begin position="14"/>
        <end position="49"/>
    </location>
</feature>
<sequence>MIQKIRYWIRNEDGVAMTEFVITLPVFILIFTGIVNLHKLEWNNNRVKYLAATEMWDNAMAIHDTNLIGMLPFEHSFPMYSAAMELSEIGSHQSPQGDIQAMQIAFGLFDGSKGEAEAAGGFADGGSTAYEYGSDFSEDMTKDTGINPLSFSGKTAMMAFNVAVPFTYMGTRHASALGTRYGIVTGENSRTVSIPGHTGNFNYGYDVLVSPTSVPGGFLNELIVVGHSRLAAEDSPCLSSVLKISNDGDYDC</sequence>
<gene>
    <name evidence="3" type="ORF">FRD01_09350</name>
</gene>
<name>A0A5B8XQ78_9DELT</name>
<dbReference type="Proteomes" id="UP000321595">
    <property type="component" value="Chromosome"/>
</dbReference>
<dbReference type="AlphaFoldDB" id="A0A5B8XQ78"/>
<dbReference type="RefSeq" id="WP_146959126.1">
    <property type="nucleotide sequence ID" value="NZ_CP042467.1"/>
</dbReference>
<keyword evidence="1" id="KW-1133">Transmembrane helix</keyword>
<dbReference type="EMBL" id="CP042467">
    <property type="protein sequence ID" value="QED27441.1"/>
    <property type="molecule type" value="Genomic_DNA"/>
</dbReference>
<proteinExistence type="predicted"/>
<dbReference type="OrthoDB" id="5526298at2"/>
<dbReference type="Pfam" id="PF07811">
    <property type="entry name" value="TadE"/>
    <property type="match status" value="1"/>
</dbReference>
<dbReference type="InterPro" id="IPR012495">
    <property type="entry name" value="TadE-like_dom"/>
</dbReference>
<evidence type="ECO:0000259" key="2">
    <source>
        <dbReference type="Pfam" id="PF07811"/>
    </source>
</evidence>
<evidence type="ECO:0000313" key="3">
    <source>
        <dbReference type="EMBL" id="QED27441.1"/>
    </source>
</evidence>
<evidence type="ECO:0000256" key="1">
    <source>
        <dbReference type="SAM" id="Phobius"/>
    </source>
</evidence>
<keyword evidence="1" id="KW-0812">Transmembrane</keyword>
<organism evidence="3 4">
    <name type="scientific">Microvenator marinus</name>
    <dbReference type="NCBI Taxonomy" id="2600177"/>
    <lineage>
        <taxon>Bacteria</taxon>
        <taxon>Deltaproteobacteria</taxon>
        <taxon>Bradymonadales</taxon>
        <taxon>Microvenatoraceae</taxon>
        <taxon>Microvenator</taxon>
    </lineage>
</organism>
<protein>
    <submittedName>
        <fullName evidence="3">Pilus assembly protein</fullName>
    </submittedName>
</protein>